<evidence type="ECO:0000313" key="3">
    <source>
        <dbReference type="Proteomes" id="UP000002028"/>
    </source>
</evidence>
<accession>D2QKP9</accession>
<sequence>MNWNEHFAANLHNTTLGPRTWLSGHIFYTDDLTHLIIDSLFCWAETLRKQEIIEGFFFIRYAENGPHLRLRLLGQPDKLLAEAVPFLEEKTKIYFIQRPSKKVITRLSEWYPNDSLVWIAYEPEIDRYGGPIAIRLAEKHFQASSETIGRGIASAELTYSHSVGLAIQLHAVYSFFMLDTIAERIDFWNTFTANWSMYMLKTQNLKNTSNYNMLLDTYNKYEAIFDKQKLALTPFFSNLWIMLNTQSDFQESWYMDWIEHMRQHRRDIDVLVQSGQMKTPYTTNPLSIAGRQYLLHSYIHMSNNRLGISNYDEGYIGYIMQKLLSTC</sequence>
<dbReference type="KEGG" id="sli:Slin_4230"/>
<dbReference type="HOGENOM" id="CLU_073591_0_0_10"/>
<evidence type="ECO:0000259" key="1">
    <source>
        <dbReference type="Pfam" id="PF14028"/>
    </source>
</evidence>
<protein>
    <recommendedName>
        <fullName evidence="1">Thiopeptide-type bacteriocin biosynthesis domain-containing protein</fullName>
    </recommendedName>
</protein>
<keyword evidence="3" id="KW-1185">Reference proteome</keyword>
<dbReference type="Proteomes" id="UP000002028">
    <property type="component" value="Chromosome"/>
</dbReference>
<name>D2QKP9_SPILD</name>
<dbReference type="Pfam" id="PF14028">
    <property type="entry name" value="Lant_dehydr_C"/>
    <property type="match status" value="1"/>
</dbReference>
<reference evidence="2 3" key="1">
    <citation type="journal article" date="2010" name="Stand. Genomic Sci.">
        <title>Complete genome sequence of Spirosoma linguale type strain (1).</title>
        <authorList>
            <person name="Lail K."/>
            <person name="Sikorski J."/>
            <person name="Saunders E."/>
            <person name="Lapidus A."/>
            <person name="Glavina Del Rio T."/>
            <person name="Copeland A."/>
            <person name="Tice H."/>
            <person name="Cheng J.-F."/>
            <person name="Lucas S."/>
            <person name="Nolan M."/>
            <person name="Bruce D."/>
            <person name="Goodwin L."/>
            <person name="Pitluck S."/>
            <person name="Ivanova N."/>
            <person name="Mavromatis K."/>
            <person name="Ovchinnikova G."/>
            <person name="Pati A."/>
            <person name="Chen A."/>
            <person name="Palaniappan K."/>
            <person name="Land M."/>
            <person name="Hauser L."/>
            <person name="Chang Y.-J."/>
            <person name="Jeffries C.D."/>
            <person name="Chain P."/>
            <person name="Brettin T."/>
            <person name="Detter J.C."/>
            <person name="Schuetze A."/>
            <person name="Rohde M."/>
            <person name="Tindall B.J."/>
            <person name="Goeker M."/>
            <person name="Bristow J."/>
            <person name="Eisen J.A."/>
            <person name="Markowitz V."/>
            <person name="Hugenholtz P."/>
            <person name="Kyrpides N.C."/>
            <person name="Klenk H.-P."/>
            <person name="Chen F."/>
        </authorList>
    </citation>
    <scope>NUCLEOTIDE SEQUENCE [LARGE SCALE GENOMIC DNA]</scope>
    <source>
        <strain evidence="3">ATCC 33905 / DSM 74 / LMG 10896 / Claus 1</strain>
    </source>
</reference>
<dbReference type="NCBIfam" id="TIGR03891">
    <property type="entry name" value="thiopep_ocin"/>
    <property type="match status" value="1"/>
</dbReference>
<proteinExistence type="predicted"/>
<evidence type="ECO:0000313" key="2">
    <source>
        <dbReference type="EMBL" id="ADB40215.1"/>
    </source>
</evidence>
<gene>
    <name evidence="2" type="ordered locus">Slin_4230</name>
</gene>
<dbReference type="eggNOG" id="ENOG5032RN4">
    <property type="taxonomic scope" value="Bacteria"/>
</dbReference>
<dbReference type="STRING" id="504472.Slin_4230"/>
<dbReference type="RefSeq" id="WP_012928725.1">
    <property type="nucleotide sequence ID" value="NC_013730.1"/>
</dbReference>
<dbReference type="EMBL" id="CP001769">
    <property type="protein sequence ID" value="ADB40215.1"/>
    <property type="molecule type" value="Genomic_DNA"/>
</dbReference>
<dbReference type="AlphaFoldDB" id="D2QKP9"/>
<organism evidence="2 3">
    <name type="scientific">Spirosoma linguale (strain ATCC 33905 / DSM 74 / LMG 10896 / Claus 1)</name>
    <dbReference type="NCBI Taxonomy" id="504472"/>
    <lineage>
        <taxon>Bacteria</taxon>
        <taxon>Pseudomonadati</taxon>
        <taxon>Bacteroidota</taxon>
        <taxon>Cytophagia</taxon>
        <taxon>Cytophagales</taxon>
        <taxon>Cytophagaceae</taxon>
        <taxon>Spirosoma</taxon>
    </lineage>
</organism>
<dbReference type="InterPro" id="IPR023809">
    <property type="entry name" value="Thiopep_bacteriocin_synth_dom"/>
</dbReference>
<feature type="domain" description="Thiopeptide-type bacteriocin biosynthesis" evidence="1">
    <location>
        <begin position="21"/>
        <end position="323"/>
    </location>
</feature>